<dbReference type="Proteomes" id="UP000559027">
    <property type="component" value="Unassembled WGS sequence"/>
</dbReference>
<evidence type="ECO:0000313" key="2">
    <source>
        <dbReference type="EMBL" id="KAF5362206.1"/>
    </source>
</evidence>
<reference evidence="2 3" key="1">
    <citation type="journal article" date="2020" name="ISME J.">
        <title>Uncovering the hidden diversity of litter-decomposition mechanisms in mushroom-forming fungi.</title>
        <authorList>
            <person name="Floudas D."/>
            <person name="Bentzer J."/>
            <person name="Ahren D."/>
            <person name="Johansson T."/>
            <person name="Persson P."/>
            <person name="Tunlid A."/>
        </authorList>
    </citation>
    <scope>NUCLEOTIDE SEQUENCE [LARGE SCALE GENOMIC DNA]</scope>
    <source>
        <strain evidence="2 3">CBS 146.42</strain>
    </source>
</reference>
<name>A0A8H5GC59_9AGAR</name>
<accession>A0A8H5GC59</accession>
<evidence type="ECO:0000313" key="3">
    <source>
        <dbReference type="Proteomes" id="UP000559027"/>
    </source>
</evidence>
<sequence length="105" mass="11933">MSIISRDPSFSWAAPLTEDDASERTTYTSSSHTPHSKPLERRIVSIWKTLTRSTRRKQRVSVYTKDFVFVTAAASRRKSMLQQASDVQLQPRSSSLSDSRGNHMC</sequence>
<dbReference type="OrthoDB" id="2864141at2759"/>
<keyword evidence="3" id="KW-1185">Reference proteome</keyword>
<dbReference type="AlphaFoldDB" id="A0A8H5GC59"/>
<feature type="compositionally biased region" description="Polar residues" evidence="1">
    <location>
        <begin position="80"/>
        <end position="99"/>
    </location>
</feature>
<evidence type="ECO:0000256" key="1">
    <source>
        <dbReference type="SAM" id="MobiDB-lite"/>
    </source>
</evidence>
<proteinExistence type="predicted"/>
<comment type="caution">
    <text evidence="2">The sequence shown here is derived from an EMBL/GenBank/DDBJ whole genome shotgun (WGS) entry which is preliminary data.</text>
</comment>
<feature type="region of interest" description="Disordered" evidence="1">
    <location>
        <begin position="80"/>
        <end position="105"/>
    </location>
</feature>
<dbReference type="EMBL" id="JAACJO010000002">
    <property type="protein sequence ID" value="KAF5362206.1"/>
    <property type="molecule type" value="Genomic_DNA"/>
</dbReference>
<protein>
    <submittedName>
        <fullName evidence="2">Uncharacterized protein</fullName>
    </submittedName>
</protein>
<feature type="region of interest" description="Disordered" evidence="1">
    <location>
        <begin position="15"/>
        <end position="38"/>
    </location>
</feature>
<organism evidence="2 3">
    <name type="scientific">Leucocoprinus leucothites</name>
    <dbReference type="NCBI Taxonomy" id="201217"/>
    <lineage>
        <taxon>Eukaryota</taxon>
        <taxon>Fungi</taxon>
        <taxon>Dikarya</taxon>
        <taxon>Basidiomycota</taxon>
        <taxon>Agaricomycotina</taxon>
        <taxon>Agaricomycetes</taxon>
        <taxon>Agaricomycetidae</taxon>
        <taxon>Agaricales</taxon>
        <taxon>Agaricineae</taxon>
        <taxon>Agaricaceae</taxon>
        <taxon>Leucocoprinus</taxon>
    </lineage>
</organism>
<gene>
    <name evidence="2" type="ORF">D9756_002302</name>
</gene>